<feature type="compositionally biased region" description="Basic and acidic residues" evidence="1">
    <location>
        <begin position="1"/>
        <end position="14"/>
    </location>
</feature>
<reference evidence="2" key="1">
    <citation type="submission" date="2023-10" db="EMBL/GenBank/DDBJ databases">
        <title>Genome assemblies of two species of porcelain crab, Petrolisthes cinctipes and Petrolisthes manimaculis (Anomura: Porcellanidae).</title>
        <authorList>
            <person name="Angst P."/>
        </authorList>
    </citation>
    <scope>NUCLEOTIDE SEQUENCE</scope>
    <source>
        <strain evidence="2">PB745_01</strain>
        <tissue evidence="2">Gill</tissue>
    </source>
</reference>
<dbReference type="Proteomes" id="UP001286313">
    <property type="component" value="Unassembled WGS sequence"/>
</dbReference>
<accession>A0AAE1G1M9</accession>
<organism evidence="2 3">
    <name type="scientific">Petrolisthes cinctipes</name>
    <name type="common">Flat porcelain crab</name>
    <dbReference type="NCBI Taxonomy" id="88211"/>
    <lineage>
        <taxon>Eukaryota</taxon>
        <taxon>Metazoa</taxon>
        <taxon>Ecdysozoa</taxon>
        <taxon>Arthropoda</taxon>
        <taxon>Crustacea</taxon>
        <taxon>Multicrustacea</taxon>
        <taxon>Malacostraca</taxon>
        <taxon>Eumalacostraca</taxon>
        <taxon>Eucarida</taxon>
        <taxon>Decapoda</taxon>
        <taxon>Pleocyemata</taxon>
        <taxon>Anomura</taxon>
        <taxon>Galatheoidea</taxon>
        <taxon>Porcellanidae</taxon>
        <taxon>Petrolisthes</taxon>
    </lineage>
</organism>
<feature type="region of interest" description="Disordered" evidence="1">
    <location>
        <begin position="1"/>
        <end position="50"/>
    </location>
</feature>
<proteinExistence type="predicted"/>
<dbReference type="EMBL" id="JAWQEG010000972">
    <property type="protein sequence ID" value="KAK3883625.1"/>
    <property type="molecule type" value="Genomic_DNA"/>
</dbReference>
<evidence type="ECO:0000313" key="2">
    <source>
        <dbReference type="EMBL" id="KAK3883625.1"/>
    </source>
</evidence>
<keyword evidence="3" id="KW-1185">Reference proteome</keyword>
<evidence type="ECO:0000313" key="3">
    <source>
        <dbReference type="Proteomes" id="UP001286313"/>
    </source>
</evidence>
<gene>
    <name evidence="2" type="ORF">Pcinc_012066</name>
</gene>
<feature type="compositionally biased region" description="Acidic residues" evidence="1">
    <location>
        <begin position="15"/>
        <end position="43"/>
    </location>
</feature>
<sequence length="90" mass="10640">MHEEEGGNSDKDKEDSEQEEEDGSDEEEDGFLDFEAAEGSMEESEVHDMLTEEDIERLEDIETPEQFNDYYKDFLFYYGKDQPAMRDHKN</sequence>
<dbReference type="AlphaFoldDB" id="A0AAE1G1M9"/>
<name>A0AAE1G1M9_PETCI</name>
<evidence type="ECO:0000256" key="1">
    <source>
        <dbReference type="SAM" id="MobiDB-lite"/>
    </source>
</evidence>
<comment type="caution">
    <text evidence="2">The sequence shown here is derived from an EMBL/GenBank/DDBJ whole genome shotgun (WGS) entry which is preliminary data.</text>
</comment>
<protein>
    <submittedName>
        <fullName evidence="2">Uncharacterized protein</fullName>
    </submittedName>
</protein>